<dbReference type="GO" id="GO:0003887">
    <property type="term" value="F:DNA-directed DNA polymerase activity"/>
    <property type="evidence" value="ECO:0007669"/>
    <property type="project" value="UniProtKB-KW"/>
</dbReference>
<dbReference type="AlphaFoldDB" id="A0P7U6"/>
<dbReference type="PANTHER" id="PTHR34388:SF1">
    <property type="entry name" value="DNA POLYMERASE III SUBUNIT DELTA"/>
    <property type="match status" value="1"/>
</dbReference>
<accession>A0P7U6</accession>
<dbReference type="EC" id="2.7.7.7" evidence="1"/>
<keyword evidence="2" id="KW-0808">Transferase</keyword>
<dbReference type="SUPFAM" id="SSF52540">
    <property type="entry name" value="P-loop containing nucleoside triphosphate hydrolases"/>
    <property type="match status" value="1"/>
</dbReference>
<comment type="similarity">
    <text evidence="6">Belongs to the DNA polymerase HolA subunit family.</text>
</comment>
<dbReference type="EMBL" id="AAUX01000001">
    <property type="protein sequence ID" value="EAV47606.1"/>
    <property type="molecule type" value="Genomic_DNA"/>
</dbReference>
<comment type="caution">
    <text evidence="8">The sequence shown here is derived from an EMBL/GenBank/DDBJ whole genome shotgun (WGS) entry which is preliminary data.</text>
</comment>
<dbReference type="GO" id="GO:0009360">
    <property type="term" value="C:DNA polymerase III complex"/>
    <property type="evidence" value="ECO:0007669"/>
    <property type="project" value="TreeGrafter"/>
</dbReference>
<name>A0P7U6_9PROT</name>
<reference evidence="8 9" key="1">
    <citation type="submission" date="2006-11" db="EMBL/GenBank/DDBJ databases">
        <authorList>
            <person name="Giovannoni S."/>
            <person name="Vergin K."/>
            <person name="Ferriera S."/>
            <person name="Johnson J."/>
            <person name="Kravitz S."/>
            <person name="Beeson K."/>
            <person name="Sutton G."/>
            <person name="Rogers Y.-H."/>
            <person name="Friedman R."/>
            <person name="Frazier M."/>
            <person name="Venter J.C."/>
        </authorList>
    </citation>
    <scope>NUCLEOTIDE SEQUENCE [LARGE SCALE GENOMIC DNA]</scope>
    <source>
        <strain evidence="8 9">HTCC2181</strain>
    </source>
</reference>
<evidence type="ECO:0000256" key="5">
    <source>
        <dbReference type="ARBA" id="ARBA00022932"/>
    </source>
</evidence>
<evidence type="ECO:0000256" key="1">
    <source>
        <dbReference type="ARBA" id="ARBA00012417"/>
    </source>
</evidence>
<dbReference type="PANTHER" id="PTHR34388">
    <property type="entry name" value="DNA POLYMERASE III SUBUNIT DELTA"/>
    <property type="match status" value="1"/>
</dbReference>
<dbReference type="Gene3D" id="1.10.8.60">
    <property type="match status" value="1"/>
</dbReference>
<dbReference type="Gene3D" id="1.20.272.10">
    <property type="match status" value="1"/>
</dbReference>
<keyword evidence="9" id="KW-1185">Reference proteome</keyword>
<dbReference type="InterPro" id="IPR005790">
    <property type="entry name" value="DNA_polIII_delta"/>
</dbReference>
<proteinExistence type="inferred from homology"/>
<dbReference type="SUPFAM" id="SSF48019">
    <property type="entry name" value="post-AAA+ oligomerization domain-like"/>
    <property type="match status" value="1"/>
</dbReference>
<protein>
    <recommendedName>
        <fullName evidence="1">DNA-directed DNA polymerase</fullName>
        <ecNumber evidence="1">2.7.7.7</ecNumber>
    </recommendedName>
</protein>
<keyword evidence="3" id="KW-0548">Nucleotidyltransferase</keyword>
<evidence type="ECO:0000313" key="9">
    <source>
        <dbReference type="Proteomes" id="UP000054262"/>
    </source>
</evidence>
<dbReference type="GO" id="GO:0003677">
    <property type="term" value="F:DNA binding"/>
    <property type="evidence" value="ECO:0007669"/>
    <property type="project" value="InterPro"/>
</dbReference>
<evidence type="ECO:0000256" key="7">
    <source>
        <dbReference type="ARBA" id="ARBA00049244"/>
    </source>
</evidence>
<sequence>MSGLNFSIEIVKSLENLKKNCIIVVGDEPVTKNHVDVVIQEYLKIGHFDQINITIDKTTKLESIQPLFMDGSLFNNHTYFRINILNGRISEEIKQFVASAIKTNTMDLFKLHLNSTIKDFSKTIWSKELQKTSIVLEAFEPKSAQIKEVVMTRVKFHQILLSQDSINILIGMTEGNFLLLENELKKLRLLFNSEEINIKQLLYHLSNGSRYDAFELLNACMSGDKKRVIDALACLQEEGSDALSVNGLYAWIFKAVAKFKFQNKKNPNFQDYSSMRIFGSAQTNVKRSLEAMTKSQIEGVLSRIKDIDLICKGIKYGDPWLELNRLSFGLARIHNKLKI</sequence>
<evidence type="ECO:0000256" key="2">
    <source>
        <dbReference type="ARBA" id="ARBA00022679"/>
    </source>
</evidence>
<keyword evidence="5" id="KW-0239">DNA-directed DNA polymerase</keyword>
<dbReference type="Proteomes" id="UP000054262">
    <property type="component" value="Unassembled WGS sequence"/>
</dbReference>
<evidence type="ECO:0000256" key="4">
    <source>
        <dbReference type="ARBA" id="ARBA00022705"/>
    </source>
</evidence>
<dbReference type="InterPro" id="IPR008921">
    <property type="entry name" value="DNA_pol3_clamp-load_cplx_C"/>
</dbReference>
<evidence type="ECO:0000256" key="3">
    <source>
        <dbReference type="ARBA" id="ARBA00022695"/>
    </source>
</evidence>
<gene>
    <name evidence="8" type="ORF">MB2181_05995</name>
</gene>
<dbReference type="InterPro" id="IPR027417">
    <property type="entry name" value="P-loop_NTPase"/>
</dbReference>
<comment type="catalytic activity">
    <reaction evidence="7">
        <text>DNA(n) + a 2'-deoxyribonucleoside 5'-triphosphate = DNA(n+1) + diphosphate</text>
        <dbReference type="Rhea" id="RHEA:22508"/>
        <dbReference type="Rhea" id="RHEA-COMP:17339"/>
        <dbReference type="Rhea" id="RHEA-COMP:17340"/>
        <dbReference type="ChEBI" id="CHEBI:33019"/>
        <dbReference type="ChEBI" id="CHEBI:61560"/>
        <dbReference type="ChEBI" id="CHEBI:173112"/>
        <dbReference type="EC" id="2.7.7.7"/>
    </reaction>
</comment>
<dbReference type="NCBIfam" id="TIGR01128">
    <property type="entry name" value="holA"/>
    <property type="match status" value="1"/>
</dbReference>
<organism evidence="8 9">
    <name type="scientific">Methylophilales bacterium HTCC2181</name>
    <dbReference type="NCBI Taxonomy" id="383631"/>
    <lineage>
        <taxon>Bacteria</taxon>
        <taxon>Pseudomonadati</taxon>
        <taxon>Pseudomonadota</taxon>
        <taxon>Betaproteobacteria</taxon>
        <taxon>Nitrosomonadales</taxon>
        <taxon>OM43 clade</taxon>
    </lineage>
</organism>
<evidence type="ECO:0000256" key="6">
    <source>
        <dbReference type="ARBA" id="ARBA00034754"/>
    </source>
</evidence>
<keyword evidence="4" id="KW-0235">DNA replication</keyword>
<evidence type="ECO:0000313" key="8">
    <source>
        <dbReference type="EMBL" id="EAV47606.1"/>
    </source>
</evidence>
<dbReference type="GO" id="GO:0006261">
    <property type="term" value="P:DNA-templated DNA replication"/>
    <property type="evidence" value="ECO:0007669"/>
    <property type="project" value="TreeGrafter"/>
</dbReference>